<reference evidence="2 3" key="1">
    <citation type="submission" date="2024-02" db="EMBL/GenBank/DDBJ databases">
        <title>First draft genome assembly of two strains of Seiridium cardinale.</title>
        <authorList>
            <person name="Emiliani G."/>
            <person name="Scali E."/>
        </authorList>
    </citation>
    <scope>NUCLEOTIDE SEQUENCE [LARGE SCALE GENOMIC DNA]</scope>
    <source>
        <strain evidence="2 3">BM-138-000479</strain>
    </source>
</reference>
<sequence length="203" mass="22256">MIAPEDAFAPFDVVPSSECKPEPELFSGRKTNVDQIDLDLVKSWVRSCDHWHGPECTGGTPSSSGLPEHFSPFIRLLDLDEDHLVKLREPGPYLAPSYVWGRQEEVFKTLGNTIEELEVSGGLSAHQGRFPNSIQDAIALIKVLRYRFLWIDSLCIIQDSVTDKSTQLAAMDLIYTLSTLTIVAASGDNANAGLAGLRRGSGI</sequence>
<dbReference type="Proteomes" id="UP001465668">
    <property type="component" value="Unassembled WGS sequence"/>
</dbReference>
<name>A0ABR2XMW8_9PEZI</name>
<evidence type="ECO:0000313" key="2">
    <source>
        <dbReference type="EMBL" id="KAK9775153.1"/>
    </source>
</evidence>
<keyword evidence="3" id="KW-1185">Reference proteome</keyword>
<dbReference type="InterPro" id="IPR010730">
    <property type="entry name" value="HET"/>
</dbReference>
<evidence type="ECO:0000259" key="1">
    <source>
        <dbReference type="Pfam" id="PF06985"/>
    </source>
</evidence>
<proteinExistence type="predicted"/>
<feature type="domain" description="Heterokaryon incompatibility" evidence="1">
    <location>
        <begin position="93"/>
        <end position="199"/>
    </location>
</feature>
<dbReference type="EMBL" id="JARVKM010000036">
    <property type="protein sequence ID" value="KAK9775153.1"/>
    <property type="molecule type" value="Genomic_DNA"/>
</dbReference>
<protein>
    <submittedName>
        <fullName evidence="2">Heterokaryon incompatibility domain-containing protein</fullName>
    </submittedName>
</protein>
<dbReference type="PANTHER" id="PTHR33112:SF12">
    <property type="entry name" value="HETEROKARYON INCOMPATIBILITY DOMAIN-CONTAINING PROTEIN"/>
    <property type="match status" value="1"/>
</dbReference>
<organism evidence="2 3">
    <name type="scientific">Seiridium cardinale</name>
    <dbReference type="NCBI Taxonomy" id="138064"/>
    <lineage>
        <taxon>Eukaryota</taxon>
        <taxon>Fungi</taxon>
        <taxon>Dikarya</taxon>
        <taxon>Ascomycota</taxon>
        <taxon>Pezizomycotina</taxon>
        <taxon>Sordariomycetes</taxon>
        <taxon>Xylariomycetidae</taxon>
        <taxon>Amphisphaeriales</taxon>
        <taxon>Sporocadaceae</taxon>
        <taxon>Seiridium</taxon>
    </lineage>
</organism>
<dbReference type="PANTHER" id="PTHR33112">
    <property type="entry name" value="DOMAIN PROTEIN, PUTATIVE-RELATED"/>
    <property type="match status" value="1"/>
</dbReference>
<evidence type="ECO:0000313" key="3">
    <source>
        <dbReference type="Proteomes" id="UP001465668"/>
    </source>
</evidence>
<accession>A0ABR2XMW8</accession>
<comment type="caution">
    <text evidence="2">The sequence shown here is derived from an EMBL/GenBank/DDBJ whole genome shotgun (WGS) entry which is preliminary data.</text>
</comment>
<dbReference type="Pfam" id="PF06985">
    <property type="entry name" value="HET"/>
    <property type="match status" value="1"/>
</dbReference>
<gene>
    <name evidence="2" type="ORF">SCAR479_08129</name>
</gene>